<name>A0A1V9WYT4_9ACAR</name>
<dbReference type="Proteomes" id="UP000192247">
    <property type="component" value="Unassembled WGS sequence"/>
</dbReference>
<feature type="compositionally biased region" description="Polar residues" evidence="1">
    <location>
        <begin position="36"/>
        <end position="66"/>
    </location>
</feature>
<comment type="caution">
    <text evidence="2">The sequence shown here is derived from an EMBL/GenBank/DDBJ whole genome shotgun (WGS) entry which is preliminary data.</text>
</comment>
<dbReference type="AlphaFoldDB" id="A0A1V9WYT4"/>
<protein>
    <submittedName>
        <fullName evidence="2">Uncharacterized protein</fullName>
    </submittedName>
</protein>
<evidence type="ECO:0000313" key="2">
    <source>
        <dbReference type="EMBL" id="OQR66266.1"/>
    </source>
</evidence>
<accession>A0A1V9WYT4</accession>
<gene>
    <name evidence="2" type="ORF">BIW11_05018</name>
</gene>
<evidence type="ECO:0000313" key="3">
    <source>
        <dbReference type="Proteomes" id="UP000192247"/>
    </source>
</evidence>
<feature type="non-terminal residue" evidence="2">
    <location>
        <position position="1"/>
    </location>
</feature>
<feature type="compositionally biased region" description="Low complexity" evidence="1">
    <location>
        <begin position="115"/>
        <end position="126"/>
    </location>
</feature>
<dbReference type="EMBL" id="MNPL01033127">
    <property type="protein sequence ID" value="OQR66266.1"/>
    <property type="molecule type" value="Genomic_DNA"/>
</dbReference>
<reference evidence="2 3" key="1">
    <citation type="journal article" date="2017" name="Gigascience">
        <title>Draft genome of the honey bee ectoparasitic mite, Tropilaelaps mercedesae, is shaped by the parasitic life history.</title>
        <authorList>
            <person name="Dong X."/>
            <person name="Armstrong S.D."/>
            <person name="Xia D."/>
            <person name="Makepeace B.L."/>
            <person name="Darby A.C."/>
            <person name="Kadowaki T."/>
        </authorList>
    </citation>
    <scope>NUCLEOTIDE SEQUENCE [LARGE SCALE GENOMIC DNA]</scope>
    <source>
        <strain evidence="2">Wuxi-XJTLU</strain>
    </source>
</reference>
<feature type="compositionally biased region" description="Basic and acidic residues" evidence="1">
    <location>
        <begin position="15"/>
        <end position="26"/>
    </location>
</feature>
<proteinExistence type="predicted"/>
<feature type="region of interest" description="Disordered" evidence="1">
    <location>
        <begin position="1"/>
        <end position="133"/>
    </location>
</feature>
<feature type="compositionally biased region" description="Low complexity" evidence="1">
    <location>
        <begin position="1"/>
        <end position="11"/>
    </location>
</feature>
<sequence length="133" mass="13596">VVAAAAARASAQETDTSKEPVEERTFGKLGFGGSHSAGNSQYDSQSQASGFNQGANAHSQNQQYNNAGGFKNVKGYRENDGFNHQSSNDYGQGFNTNAGAFNKQQGASGQGSGSYGQSSGGSFNSGLGLGLGR</sequence>
<dbReference type="InParanoid" id="A0A1V9WYT4"/>
<organism evidence="2 3">
    <name type="scientific">Tropilaelaps mercedesae</name>
    <dbReference type="NCBI Taxonomy" id="418985"/>
    <lineage>
        <taxon>Eukaryota</taxon>
        <taxon>Metazoa</taxon>
        <taxon>Ecdysozoa</taxon>
        <taxon>Arthropoda</taxon>
        <taxon>Chelicerata</taxon>
        <taxon>Arachnida</taxon>
        <taxon>Acari</taxon>
        <taxon>Parasitiformes</taxon>
        <taxon>Mesostigmata</taxon>
        <taxon>Gamasina</taxon>
        <taxon>Dermanyssoidea</taxon>
        <taxon>Laelapidae</taxon>
        <taxon>Tropilaelaps</taxon>
    </lineage>
</organism>
<evidence type="ECO:0000256" key="1">
    <source>
        <dbReference type="SAM" id="MobiDB-lite"/>
    </source>
</evidence>
<feature type="compositionally biased region" description="Polar residues" evidence="1">
    <location>
        <begin position="82"/>
        <end position="103"/>
    </location>
</feature>
<keyword evidence="3" id="KW-1185">Reference proteome</keyword>